<dbReference type="RefSeq" id="WP_376884836.1">
    <property type="nucleotide sequence ID" value="NZ_JBHUHR010000021.1"/>
</dbReference>
<keyword evidence="3" id="KW-1185">Reference proteome</keyword>
<dbReference type="PANTHER" id="PTHR40254">
    <property type="entry name" value="BLR0577 PROTEIN"/>
    <property type="match status" value="1"/>
</dbReference>
<evidence type="ECO:0000313" key="2">
    <source>
        <dbReference type="EMBL" id="MFD2034561.1"/>
    </source>
</evidence>
<evidence type="ECO:0000259" key="1">
    <source>
        <dbReference type="Pfam" id="PF13454"/>
    </source>
</evidence>
<dbReference type="PANTHER" id="PTHR40254:SF1">
    <property type="entry name" value="BLR0577 PROTEIN"/>
    <property type="match status" value="1"/>
</dbReference>
<comment type="caution">
    <text evidence="2">The sequence shown here is derived from an EMBL/GenBank/DDBJ whole genome shotgun (WGS) entry which is preliminary data.</text>
</comment>
<name>A0ABW4VLF6_9BACT</name>
<dbReference type="InterPro" id="IPR052189">
    <property type="entry name" value="L-asp_N-monooxygenase_NS-form"/>
</dbReference>
<protein>
    <submittedName>
        <fullName evidence="2">FAD/NAD(P)-binding protein</fullName>
    </submittedName>
</protein>
<gene>
    <name evidence="2" type="ORF">ACFSKL_07165</name>
</gene>
<dbReference type="Proteomes" id="UP001597361">
    <property type="component" value="Unassembled WGS sequence"/>
</dbReference>
<dbReference type="Pfam" id="PF13454">
    <property type="entry name" value="NAD_binding_9"/>
    <property type="match status" value="1"/>
</dbReference>
<dbReference type="InterPro" id="IPR038732">
    <property type="entry name" value="HpyO/CreE_NAD-binding"/>
</dbReference>
<dbReference type="SUPFAM" id="SSF51905">
    <property type="entry name" value="FAD/NAD(P)-binding domain"/>
    <property type="match status" value="1"/>
</dbReference>
<dbReference type="EMBL" id="JBHUHR010000021">
    <property type="protein sequence ID" value="MFD2034561.1"/>
    <property type="molecule type" value="Genomic_DNA"/>
</dbReference>
<accession>A0ABW4VLF6</accession>
<organism evidence="2 3">
    <name type="scientific">Belliella marina</name>
    <dbReference type="NCBI Taxonomy" id="1644146"/>
    <lineage>
        <taxon>Bacteria</taxon>
        <taxon>Pseudomonadati</taxon>
        <taxon>Bacteroidota</taxon>
        <taxon>Cytophagia</taxon>
        <taxon>Cytophagales</taxon>
        <taxon>Cyclobacteriaceae</taxon>
        <taxon>Belliella</taxon>
    </lineage>
</organism>
<sequence length="638" mass="72406">MKIWNTSQLADLNKQHKKCIEGLVGDDSIPQTDFRVAIVGGGPRGSYAIERLASVWCNLNAGKYIDIVCFNAGVNFASGPNYLTDQPDYLLMNYHLGKVDFWTDEAEQLVNERLNLVEFLERFKLDPNETVDPTDYCTRALTGVYLQYCLCKVIESLPEYIRLHLVVGEVNSIGDGADGLLVQTKQGYGKHFSEVICCTGHSYSFGNKMPDEILDGQNHNQSSSLVTSVYPIHQLEHLDYEGKTVIVKGIGLTFVDAVLAMTEGQGGCFEKGEDGLTYIPSGKEPLEILPFSRSGLPMVSRQNDLDKDGFSLKFFTDEVVSELSDSNRSIDFKHEVLPLIDLEFRFQYVLNLLNHEIGLEIDPSTTLQEMEVIAENRFPKFKPFDLELFLSPKSDTSNLNKAVNKYMKTMLFPERYGKLLSATVAMSGLWREIYPLFKRLYSFGKLSGESHRYFDRMYANRFQRVSYGPPKVSMEKILALQEAGIIHFDFAADPKVSWDGQTFGYKLSHKENHQSKIAHLFIDARIPKSAGLDTQPKYIKQLVEQSEIGFFTNEKYKTGCLEMDRMGRLHKYKHICFYGVPTEGWTLDNESLSRTNNNFLSPWAKQISLNYDKLNNPKIDTYSGSLDNGLNWQSGPIK</sequence>
<evidence type="ECO:0000313" key="3">
    <source>
        <dbReference type="Proteomes" id="UP001597361"/>
    </source>
</evidence>
<dbReference type="InterPro" id="IPR036188">
    <property type="entry name" value="FAD/NAD-bd_sf"/>
</dbReference>
<proteinExistence type="predicted"/>
<feature type="domain" description="FAD-dependent urate hydroxylase HpyO/Asp monooxygenase CreE-like FAD/NAD(P)-binding" evidence="1">
    <location>
        <begin position="37"/>
        <end position="201"/>
    </location>
</feature>
<reference evidence="3" key="1">
    <citation type="journal article" date="2019" name="Int. J. Syst. Evol. Microbiol.">
        <title>The Global Catalogue of Microorganisms (GCM) 10K type strain sequencing project: providing services to taxonomists for standard genome sequencing and annotation.</title>
        <authorList>
            <consortium name="The Broad Institute Genomics Platform"/>
            <consortium name="The Broad Institute Genome Sequencing Center for Infectious Disease"/>
            <person name="Wu L."/>
            <person name="Ma J."/>
        </authorList>
    </citation>
    <scope>NUCLEOTIDE SEQUENCE [LARGE SCALE GENOMIC DNA]</scope>
    <source>
        <strain evidence="3">CGMCC 1.15180</strain>
    </source>
</reference>